<feature type="non-terminal residue" evidence="1">
    <location>
        <position position="1"/>
    </location>
</feature>
<dbReference type="EMBL" id="AMFJ01028790">
    <property type="protein sequence ID" value="EKD44644.1"/>
    <property type="molecule type" value="Genomic_DNA"/>
</dbReference>
<evidence type="ECO:0000313" key="1">
    <source>
        <dbReference type="EMBL" id="EKD44644.1"/>
    </source>
</evidence>
<dbReference type="AlphaFoldDB" id="K2A3P7"/>
<accession>K2A3P7</accession>
<reference evidence="1" key="1">
    <citation type="journal article" date="2012" name="Science">
        <title>Fermentation, hydrogen, and sulfur metabolism in multiple uncultivated bacterial phyla.</title>
        <authorList>
            <person name="Wrighton K.C."/>
            <person name="Thomas B.C."/>
            <person name="Sharon I."/>
            <person name="Miller C.S."/>
            <person name="Castelle C.J."/>
            <person name="VerBerkmoes N.C."/>
            <person name="Wilkins M.J."/>
            <person name="Hettich R.L."/>
            <person name="Lipton M.S."/>
            <person name="Williams K.H."/>
            <person name="Long P.E."/>
            <person name="Banfield J.F."/>
        </authorList>
    </citation>
    <scope>NUCLEOTIDE SEQUENCE [LARGE SCALE GENOMIC DNA]</scope>
</reference>
<proteinExistence type="predicted"/>
<gene>
    <name evidence="1" type="ORF">ACD_71C00059G0001</name>
</gene>
<comment type="caution">
    <text evidence="1">The sequence shown here is derived from an EMBL/GenBank/DDBJ whole genome shotgun (WGS) entry which is preliminary data.</text>
</comment>
<sequence>VYILIFREIPFAMKIASEELAGVLYFLLEKVKGE</sequence>
<name>K2A3P7_9BACT</name>
<organism evidence="1">
    <name type="scientific">uncultured bacterium</name>
    <name type="common">gcode 4</name>
    <dbReference type="NCBI Taxonomy" id="1234023"/>
    <lineage>
        <taxon>Bacteria</taxon>
        <taxon>environmental samples</taxon>
    </lineage>
</organism>
<protein>
    <submittedName>
        <fullName evidence="1">Uncharacterized protein</fullName>
    </submittedName>
</protein>